<dbReference type="Pfam" id="PF00999">
    <property type="entry name" value="Na_H_Exchanger"/>
    <property type="match status" value="1"/>
</dbReference>
<keyword evidence="11" id="KW-1185">Reference proteome</keyword>
<comment type="subcellular location">
    <subcellularLocation>
        <location evidence="1">Membrane</location>
        <topology evidence="1">Multi-pass membrane protein</topology>
    </subcellularLocation>
</comment>
<dbReference type="GO" id="GO:0015297">
    <property type="term" value="F:antiporter activity"/>
    <property type="evidence" value="ECO:0007669"/>
    <property type="project" value="InterPro"/>
</dbReference>
<dbReference type="Pfam" id="PF02254">
    <property type="entry name" value="TrkA_N"/>
    <property type="match status" value="1"/>
</dbReference>
<evidence type="ECO:0000256" key="4">
    <source>
        <dbReference type="ARBA" id="ARBA00022692"/>
    </source>
</evidence>
<keyword evidence="6 7" id="KW-0472">Membrane</keyword>
<feature type="transmembrane region" description="Helical" evidence="7">
    <location>
        <begin position="12"/>
        <end position="31"/>
    </location>
</feature>
<feature type="transmembrane region" description="Helical" evidence="7">
    <location>
        <begin position="60"/>
        <end position="79"/>
    </location>
</feature>
<feature type="transmembrane region" description="Helical" evidence="7">
    <location>
        <begin position="331"/>
        <end position="351"/>
    </location>
</feature>
<keyword evidence="4 7" id="KW-0812">Transmembrane</keyword>
<dbReference type="InterPro" id="IPR003148">
    <property type="entry name" value="RCK_N"/>
</dbReference>
<evidence type="ECO:0000313" key="10">
    <source>
        <dbReference type="EMBL" id="MBB4267678.1"/>
    </source>
</evidence>
<comment type="caution">
    <text evidence="10">The sequence shown here is derived from an EMBL/GenBank/DDBJ whole genome shotgun (WGS) entry which is preliminary data.</text>
</comment>
<dbReference type="SUPFAM" id="SSF51735">
    <property type="entry name" value="NAD(P)-binding Rossmann-fold domains"/>
    <property type="match status" value="1"/>
</dbReference>
<dbReference type="InterPro" id="IPR036291">
    <property type="entry name" value="NAD(P)-bd_dom_sf"/>
</dbReference>
<dbReference type="Gene3D" id="1.20.1530.20">
    <property type="match status" value="1"/>
</dbReference>
<evidence type="ECO:0000256" key="7">
    <source>
        <dbReference type="SAM" id="Phobius"/>
    </source>
</evidence>
<protein>
    <submittedName>
        <fullName evidence="10">Kef-type K+ transport system membrane component KefB</fullName>
    </submittedName>
</protein>
<organism evidence="10 11">
    <name type="scientific">Roseospira visakhapatnamensis</name>
    <dbReference type="NCBI Taxonomy" id="390880"/>
    <lineage>
        <taxon>Bacteria</taxon>
        <taxon>Pseudomonadati</taxon>
        <taxon>Pseudomonadota</taxon>
        <taxon>Alphaproteobacteria</taxon>
        <taxon>Rhodospirillales</taxon>
        <taxon>Rhodospirillaceae</taxon>
        <taxon>Roseospira</taxon>
    </lineage>
</organism>
<dbReference type="InterPro" id="IPR006153">
    <property type="entry name" value="Cation/H_exchanger_TM"/>
</dbReference>
<feature type="transmembrane region" description="Helical" evidence="7">
    <location>
        <begin position="303"/>
        <end position="324"/>
    </location>
</feature>
<feature type="domain" description="RCK N-terminal" evidence="9">
    <location>
        <begin position="422"/>
        <end position="543"/>
    </location>
</feature>
<dbReference type="GO" id="GO:0006813">
    <property type="term" value="P:potassium ion transport"/>
    <property type="evidence" value="ECO:0007669"/>
    <property type="project" value="InterPro"/>
</dbReference>
<feature type="transmembrane region" description="Helical" evidence="7">
    <location>
        <begin position="152"/>
        <end position="174"/>
    </location>
</feature>
<dbReference type="EMBL" id="JACIGK010000031">
    <property type="protein sequence ID" value="MBB4267678.1"/>
    <property type="molecule type" value="Genomic_DNA"/>
</dbReference>
<evidence type="ECO:0000256" key="2">
    <source>
        <dbReference type="ARBA" id="ARBA00005551"/>
    </source>
</evidence>
<evidence type="ECO:0000313" key="11">
    <source>
        <dbReference type="Proteomes" id="UP000554286"/>
    </source>
</evidence>
<accession>A0A7W6WBC0</accession>
<proteinExistence type="inferred from homology"/>
<dbReference type="Proteomes" id="UP000554286">
    <property type="component" value="Unassembled WGS sequence"/>
</dbReference>
<dbReference type="InterPro" id="IPR038770">
    <property type="entry name" value="Na+/solute_symporter_sf"/>
</dbReference>
<evidence type="ECO:0000256" key="1">
    <source>
        <dbReference type="ARBA" id="ARBA00004141"/>
    </source>
</evidence>
<evidence type="ECO:0000259" key="8">
    <source>
        <dbReference type="Pfam" id="PF00999"/>
    </source>
</evidence>
<feature type="transmembrane region" description="Helical" evidence="7">
    <location>
        <begin position="277"/>
        <end position="297"/>
    </location>
</feature>
<feature type="transmembrane region" description="Helical" evidence="7">
    <location>
        <begin position="363"/>
        <end position="382"/>
    </location>
</feature>
<feature type="domain" description="Cation/H+ exchanger transmembrane" evidence="8">
    <location>
        <begin position="23"/>
        <end position="377"/>
    </location>
</feature>
<dbReference type="Gene3D" id="3.40.50.720">
    <property type="entry name" value="NAD(P)-binding Rossmann-like Domain"/>
    <property type="match status" value="1"/>
</dbReference>
<feature type="transmembrane region" description="Helical" evidence="7">
    <location>
        <begin position="91"/>
        <end position="115"/>
    </location>
</feature>
<evidence type="ECO:0000256" key="3">
    <source>
        <dbReference type="ARBA" id="ARBA00022448"/>
    </source>
</evidence>
<keyword evidence="5 7" id="KW-1133">Transmembrane helix</keyword>
<reference evidence="10 11" key="1">
    <citation type="submission" date="2020-08" db="EMBL/GenBank/DDBJ databases">
        <title>Genome sequencing of Purple Non-Sulfur Bacteria from various extreme environments.</title>
        <authorList>
            <person name="Mayer M."/>
        </authorList>
    </citation>
    <scope>NUCLEOTIDE SEQUENCE [LARGE SCALE GENOMIC DNA]</scope>
    <source>
        <strain evidence="10 11">JA131</strain>
    </source>
</reference>
<keyword evidence="3" id="KW-0813">Transport</keyword>
<feature type="transmembrane region" description="Helical" evidence="7">
    <location>
        <begin position="186"/>
        <end position="211"/>
    </location>
</feature>
<evidence type="ECO:0000259" key="9">
    <source>
        <dbReference type="Pfam" id="PF02254"/>
    </source>
</evidence>
<comment type="similarity">
    <text evidence="2">Belongs to the monovalent cation:proton antiporter 2 (CPA2) transporter (TC 2.A.37) family.</text>
</comment>
<sequence>MIESLFAENVFIELAVILLFSTVIAAVGLFLHQPLIVSFLAAGILAGHSVFGLVHSEEQIAVLAEFGIALLLFVVGLKLDLGLIRTVGRVALVTGLGQVLFTSVIGFVMCLGLGFEPLPSAYIAVALTFSSTIIVVKLLSDKGEIDALHGRVALGFLIVQDIVVVLVMIGLSSMGVGDGDGDRSVILAWVLVVLKGGLFLAGIAVFMRLLADRVLRRLAHSPELLVLFAVTWAVTLASLSETMGFSKEMGAFLAGVSLASTHYREAIGARLVSLRDFLLLFFFIHLGSGLEMGLIGAQMWPAVWLSLFVLIGNPVIVLILMGVMGYRKRTGFLAGLTVAQISEFSLIFAALGLSLGHIGLEHVGLITLVGLITIGLSTYMIIYSQALYARLDPLLGLFERHNPVQEQALEDRLSENQTFDAIVIGLGRFGSNIARGLRQEGWTVLSIDFDPQMVRQARKQGHPVLFGDVTDPEFIRDLPLRPKQWIISAFRVRQEGAAGTNTVLTLLKTLKDQGYPGQIAVTAQQPSEVITYRGHGADLVLLPFADAARHAVAKLTRDTRDDAFRFLDMGGVPEAER</sequence>
<feature type="transmembrane region" description="Helical" evidence="7">
    <location>
        <begin position="36"/>
        <end position="54"/>
    </location>
</feature>
<dbReference type="GO" id="GO:0016020">
    <property type="term" value="C:membrane"/>
    <property type="evidence" value="ECO:0007669"/>
    <property type="project" value="UniProtKB-SubCell"/>
</dbReference>
<dbReference type="RefSeq" id="WP_184047468.1">
    <property type="nucleotide sequence ID" value="NZ_JACIGK010000031.1"/>
</dbReference>
<name>A0A7W6WBC0_9PROT</name>
<dbReference type="PANTHER" id="PTHR42751:SF3">
    <property type="entry name" value="SODIUM_GLUTAMATE SYMPORTER"/>
    <property type="match status" value="1"/>
</dbReference>
<feature type="transmembrane region" description="Helical" evidence="7">
    <location>
        <begin position="121"/>
        <end position="140"/>
    </location>
</feature>
<gene>
    <name evidence="10" type="ORF">GGD89_003325</name>
</gene>
<evidence type="ECO:0000256" key="5">
    <source>
        <dbReference type="ARBA" id="ARBA00022989"/>
    </source>
</evidence>
<evidence type="ECO:0000256" key="6">
    <source>
        <dbReference type="ARBA" id="ARBA00023136"/>
    </source>
</evidence>
<dbReference type="GO" id="GO:1902600">
    <property type="term" value="P:proton transmembrane transport"/>
    <property type="evidence" value="ECO:0007669"/>
    <property type="project" value="InterPro"/>
</dbReference>
<dbReference type="AlphaFoldDB" id="A0A7W6WBC0"/>
<dbReference type="PANTHER" id="PTHR42751">
    <property type="entry name" value="SODIUM/HYDROGEN EXCHANGER FAMILY/TRKA DOMAIN PROTEIN"/>
    <property type="match status" value="1"/>
</dbReference>